<keyword evidence="8 12" id="KW-0238">DNA-binding</keyword>
<feature type="coiled-coil region" evidence="13">
    <location>
        <begin position="206"/>
        <end position="247"/>
    </location>
</feature>
<organism evidence="16">
    <name type="scientific">Lepeophtheirus salmonis</name>
    <name type="common">Salmon louse</name>
    <name type="synonym">Caligus salmonis</name>
    <dbReference type="NCBI Taxonomy" id="72036"/>
    <lineage>
        <taxon>Eukaryota</taxon>
        <taxon>Metazoa</taxon>
        <taxon>Ecdysozoa</taxon>
        <taxon>Arthropoda</taxon>
        <taxon>Crustacea</taxon>
        <taxon>Multicrustacea</taxon>
        <taxon>Hexanauplia</taxon>
        <taxon>Copepoda</taxon>
        <taxon>Siphonostomatoida</taxon>
        <taxon>Caligidae</taxon>
        <taxon>Lepeophtheirus</taxon>
    </lineage>
</organism>
<dbReference type="Pfam" id="PF05485">
    <property type="entry name" value="THAP"/>
    <property type="match status" value="1"/>
</dbReference>
<keyword evidence="9" id="KW-0804">Transcription</keyword>
<dbReference type="KEGG" id="lsm:121129030"/>
<keyword evidence="6" id="KW-0805">Transcription regulation</keyword>
<protein>
    <recommendedName>
        <fullName evidence="15">THAP-type domain-containing protein</fullName>
    </recommendedName>
</protein>
<dbReference type="InterPro" id="IPR006612">
    <property type="entry name" value="THAP_Znf"/>
</dbReference>
<dbReference type="GO" id="GO:0008270">
    <property type="term" value="F:zinc ion binding"/>
    <property type="evidence" value="ECO:0007669"/>
    <property type="project" value="UniProtKB-KW"/>
</dbReference>
<dbReference type="OrthoDB" id="6496718at2759"/>
<evidence type="ECO:0000256" key="12">
    <source>
        <dbReference type="PROSITE-ProRule" id="PRU00309"/>
    </source>
</evidence>
<evidence type="ECO:0000256" key="8">
    <source>
        <dbReference type="ARBA" id="ARBA00023125"/>
    </source>
</evidence>
<comment type="similarity">
    <text evidence="2">Belongs to the THAP1 family.</text>
</comment>
<dbReference type="SMART" id="SM00692">
    <property type="entry name" value="DM3"/>
    <property type="match status" value="1"/>
</dbReference>
<dbReference type="InterPro" id="IPR038441">
    <property type="entry name" value="THAP_Znf_sf"/>
</dbReference>
<comment type="subcellular location">
    <subcellularLocation>
        <location evidence="1">Nucleus</location>
        <location evidence="1">Nucleoplasm</location>
    </subcellularLocation>
</comment>
<evidence type="ECO:0000256" key="9">
    <source>
        <dbReference type="ARBA" id="ARBA00023163"/>
    </source>
</evidence>
<dbReference type="GO" id="GO:0005654">
    <property type="term" value="C:nucleoplasm"/>
    <property type="evidence" value="ECO:0007669"/>
    <property type="project" value="UniProtKB-SubCell"/>
</dbReference>
<evidence type="ECO:0000256" key="14">
    <source>
        <dbReference type="SAM" id="MobiDB-lite"/>
    </source>
</evidence>
<name>A0A0K2UCS4_LEPSM</name>
<evidence type="ECO:0000256" key="7">
    <source>
        <dbReference type="ARBA" id="ARBA00023054"/>
    </source>
</evidence>
<evidence type="ECO:0000256" key="2">
    <source>
        <dbReference type="ARBA" id="ARBA00006177"/>
    </source>
</evidence>
<keyword evidence="11" id="KW-0131">Cell cycle</keyword>
<dbReference type="AlphaFoldDB" id="A0A0K2UCS4"/>
<dbReference type="GeneID" id="121129030"/>
<feature type="domain" description="THAP-type" evidence="15">
    <location>
        <begin position="35"/>
        <end position="128"/>
    </location>
</feature>
<keyword evidence="3" id="KW-0479">Metal-binding</keyword>
<dbReference type="SMART" id="SM00980">
    <property type="entry name" value="THAP"/>
    <property type="match status" value="1"/>
</dbReference>
<keyword evidence="5" id="KW-0862">Zinc</keyword>
<dbReference type="GO" id="GO:0043565">
    <property type="term" value="F:sequence-specific DNA binding"/>
    <property type="evidence" value="ECO:0007669"/>
    <property type="project" value="InterPro"/>
</dbReference>
<dbReference type="OMA" id="RGTSEHI"/>
<evidence type="ECO:0000256" key="4">
    <source>
        <dbReference type="ARBA" id="ARBA00022771"/>
    </source>
</evidence>
<reference evidence="16" key="1">
    <citation type="submission" date="2014-05" db="EMBL/GenBank/DDBJ databases">
        <authorList>
            <person name="Chronopoulou M."/>
        </authorList>
    </citation>
    <scope>NUCLEOTIDE SEQUENCE</scope>
    <source>
        <tissue evidence="16">Whole organism</tissue>
    </source>
</reference>
<keyword evidence="4 12" id="KW-0863">Zinc-finger</keyword>
<evidence type="ECO:0000259" key="15">
    <source>
        <dbReference type="PROSITE" id="PS50950"/>
    </source>
</evidence>
<evidence type="ECO:0000256" key="13">
    <source>
        <dbReference type="SAM" id="Coils"/>
    </source>
</evidence>
<keyword evidence="10" id="KW-0539">Nucleus</keyword>
<evidence type="ECO:0000256" key="6">
    <source>
        <dbReference type="ARBA" id="ARBA00023015"/>
    </source>
</evidence>
<evidence type="ECO:0000256" key="1">
    <source>
        <dbReference type="ARBA" id="ARBA00004642"/>
    </source>
</evidence>
<evidence type="ECO:0000256" key="3">
    <source>
        <dbReference type="ARBA" id="ARBA00022723"/>
    </source>
</evidence>
<dbReference type="PANTHER" id="PTHR46600:SF1">
    <property type="entry name" value="THAP DOMAIN-CONTAINING PROTEIN 1"/>
    <property type="match status" value="1"/>
</dbReference>
<keyword evidence="7 13" id="KW-0175">Coiled coil</keyword>
<dbReference type="InterPro" id="IPR026516">
    <property type="entry name" value="THAP1/10"/>
</dbReference>
<dbReference type="PANTHER" id="PTHR46600">
    <property type="entry name" value="THAP DOMAIN-CONTAINING"/>
    <property type="match status" value="1"/>
</dbReference>
<evidence type="ECO:0000256" key="10">
    <source>
        <dbReference type="ARBA" id="ARBA00023242"/>
    </source>
</evidence>
<dbReference type="Gene3D" id="6.20.210.20">
    <property type="entry name" value="THAP domain"/>
    <property type="match status" value="1"/>
</dbReference>
<sequence>MPTCVAYKCKSRTPYFSKSSKGKQKANHEDHKHSLSNHGDCNEEQETIQKVDNETRKKSEERPIKENICFFAFPKRPELRKRWLLNCRRKNWTPSKWSKLCSKHFKESDIIKHKVRYHLVDGAIPTIFNFPKHLIKVDSSRRVLKRCVPEEVSKEVQVLDDEKSDQEQEPNIIHRDHSYALPNTLDLLAKMNERARLDIITLVEEKEILLKRIQGLSKQRKTLNQKCRRLQKQLKTAKDKCQHLKQKRVILE</sequence>
<evidence type="ECO:0000313" key="16">
    <source>
        <dbReference type="EMBL" id="CDW35506.1"/>
    </source>
</evidence>
<dbReference type="PROSITE" id="PS50950">
    <property type="entry name" value="ZF_THAP"/>
    <property type="match status" value="1"/>
</dbReference>
<feature type="compositionally biased region" description="Basic and acidic residues" evidence="14">
    <location>
        <begin position="47"/>
        <end position="59"/>
    </location>
</feature>
<evidence type="ECO:0000256" key="11">
    <source>
        <dbReference type="ARBA" id="ARBA00023306"/>
    </source>
</evidence>
<proteinExistence type="inferred from homology"/>
<dbReference type="RefSeq" id="XP_040580628.1">
    <property type="nucleotide sequence ID" value="XM_040724694.2"/>
</dbReference>
<dbReference type="EMBL" id="HACA01018145">
    <property type="protein sequence ID" value="CDW35506.1"/>
    <property type="molecule type" value="Transcribed_RNA"/>
</dbReference>
<accession>A0A0K2UCS4</accession>
<dbReference type="SUPFAM" id="SSF57716">
    <property type="entry name" value="Glucocorticoid receptor-like (DNA-binding domain)"/>
    <property type="match status" value="1"/>
</dbReference>
<evidence type="ECO:0000256" key="5">
    <source>
        <dbReference type="ARBA" id="ARBA00022833"/>
    </source>
</evidence>
<feature type="region of interest" description="Disordered" evidence="14">
    <location>
        <begin position="13"/>
        <end position="59"/>
    </location>
</feature>